<dbReference type="SMART" id="SM01260">
    <property type="entry name" value="LANC_like"/>
    <property type="match status" value="1"/>
</dbReference>
<comment type="subcellular location">
    <subcellularLocation>
        <location evidence="1">Cell membrane</location>
        <topology evidence="1">Peripheral membrane protein</topology>
    </subcellularLocation>
    <subcellularLocation>
        <location evidence="2">Cytoplasm</location>
    </subcellularLocation>
</comment>
<accession>A0ABM1L8B2</accession>
<dbReference type="Proteomes" id="UP000694871">
    <property type="component" value="Unplaced"/>
</dbReference>
<evidence type="ECO:0000256" key="3">
    <source>
        <dbReference type="ARBA" id="ARBA00007179"/>
    </source>
</evidence>
<keyword evidence="10" id="KW-0472">Membrane</keyword>
<dbReference type="InterPro" id="IPR012341">
    <property type="entry name" value="6hp_glycosidase-like_sf"/>
</dbReference>
<keyword evidence="7" id="KW-0808">Transferase</keyword>
<evidence type="ECO:0000256" key="1">
    <source>
        <dbReference type="ARBA" id="ARBA00004202"/>
    </source>
</evidence>
<name>A0ABM1L8B2_GEKJA</name>
<evidence type="ECO:0000256" key="2">
    <source>
        <dbReference type="ARBA" id="ARBA00004496"/>
    </source>
</evidence>
<dbReference type="PANTHER" id="PTHR12736">
    <property type="entry name" value="LANC-LIKE PROTEIN"/>
    <property type="match status" value="1"/>
</dbReference>
<feature type="compositionally biased region" description="Basic and acidic residues" evidence="15">
    <location>
        <begin position="27"/>
        <end position="45"/>
    </location>
</feature>
<keyword evidence="16" id="KW-1185">Reference proteome</keyword>
<gene>
    <name evidence="17" type="primary">LOC107123463</name>
</gene>
<evidence type="ECO:0000256" key="15">
    <source>
        <dbReference type="SAM" id="MobiDB-lite"/>
    </source>
</evidence>
<protein>
    <recommendedName>
        <fullName evidence="12">Glutathione S-transferase LANCL1</fullName>
        <ecNumber evidence="4">2.5.1.18</ecNumber>
    </recommendedName>
    <alternativeName>
        <fullName evidence="13">LanC-like protein 1</fullName>
    </alternativeName>
</protein>
<dbReference type="InterPro" id="IPR020464">
    <property type="entry name" value="LanC-like_prot_euk"/>
</dbReference>
<sequence>METPFPRRDGEPEVSLDSATAIPWPFARDRAPPPSASRDRRRDAAPRGSQEVRPAFNPVLACPSQPGLGVSQTKLHNAVKPSVDYICQLKFPSGNFPPCIEDSRDLLVHWCHGAPGVIYMLLQAYKVFGEQKYLSDALQCAEVIWQWGLLKKGYGLCHGTAGNAYAFLTLYNLTQDMKYLYRACKFAEWCLSYGQHGCRTPDTPFSLFE</sequence>
<dbReference type="InterPro" id="IPR007822">
    <property type="entry name" value="LANC-like"/>
</dbReference>
<reference evidence="17" key="1">
    <citation type="submission" date="2025-08" db="UniProtKB">
        <authorList>
            <consortium name="RefSeq"/>
        </authorList>
    </citation>
    <scope>IDENTIFICATION</scope>
</reference>
<evidence type="ECO:0000313" key="16">
    <source>
        <dbReference type="Proteomes" id="UP000694871"/>
    </source>
</evidence>
<evidence type="ECO:0000256" key="10">
    <source>
        <dbReference type="ARBA" id="ARBA00023136"/>
    </source>
</evidence>
<dbReference type="Gene3D" id="1.50.10.10">
    <property type="match status" value="1"/>
</dbReference>
<dbReference type="SUPFAM" id="SSF158745">
    <property type="entry name" value="LanC-like"/>
    <property type="match status" value="1"/>
</dbReference>
<evidence type="ECO:0000256" key="6">
    <source>
        <dbReference type="ARBA" id="ARBA00022490"/>
    </source>
</evidence>
<evidence type="ECO:0000256" key="9">
    <source>
        <dbReference type="ARBA" id="ARBA00022833"/>
    </source>
</evidence>
<organism evidence="16 17">
    <name type="scientific">Gekko japonicus</name>
    <name type="common">Schlegel's Japanese gecko</name>
    <dbReference type="NCBI Taxonomy" id="146911"/>
    <lineage>
        <taxon>Eukaryota</taxon>
        <taxon>Metazoa</taxon>
        <taxon>Chordata</taxon>
        <taxon>Craniata</taxon>
        <taxon>Vertebrata</taxon>
        <taxon>Euteleostomi</taxon>
        <taxon>Lepidosauria</taxon>
        <taxon>Squamata</taxon>
        <taxon>Bifurcata</taxon>
        <taxon>Gekkota</taxon>
        <taxon>Gekkonidae</taxon>
        <taxon>Gekkoninae</taxon>
        <taxon>Gekko</taxon>
    </lineage>
</organism>
<keyword evidence="8" id="KW-0479">Metal-binding</keyword>
<evidence type="ECO:0000256" key="12">
    <source>
        <dbReference type="ARBA" id="ARBA00039457"/>
    </source>
</evidence>
<evidence type="ECO:0000256" key="13">
    <source>
        <dbReference type="ARBA" id="ARBA00043169"/>
    </source>
</evidence>
<keyword evidence="5" id="KW-1003">Cell membrane</keyword>
<dbReference type="PANTHER" id="PTHR12736:SF5">
    <property type="entry name" value="GLUTATHIONE S-TRANSFERASE LANCL1"/>
    <property type="match status" value="1"/>
</dbReference>
<comment type="catalytic activity">
    <reaction evidence="14">
        <text>RX + glutathione = an S-substituted glutathione + a halide anion + H(+)</text>
        <dbReference type="Rhea" id="RHEA:16437"/>
        <dbReference type="ChEBI" id="CHEBI:15378"/>
        <dbReference type="ChEBI" id="CHEBI:16042"/>
        <dbReference type="ChEBI" id="CHEBI:17792"/>
        <dbReference type="ChEBI" id="CHEBI:57925"/>
        <dbReference type="ChEBI" id="CHEBI:90779"/>
        <dbReference type="EC" id="2.5.1.18"/>
    </reaction>
</comment>
<comment type="similarity">
    <text evidence="3">Belongs to the LanC-like protein family.</text>
</comment>
<feature type="non-terminal residue" evidence="17">
    <location>
        <position position="209"/>
    </location>
</feature>
<feature type="region of interest" description="Disordered" evidence="15">
    <location>
        <begin position="1"/>
        <end position="51"/>
    </location>
</feature>
<evidence type="ECO:0000256" key="7">
    <source>
        <dbReference type="ARBA" id="ARBA00022679"/>
    </source>
</evidence>
<evidence type="ECO:0000256" key="5">
    <source>
        <dbReference type="ARBA" id="ARBA00022475"/>
    </source>
</evidence>
<dbReference type="RefSeq" id="XP_015282199.1">
    <property type="nucleotide sequence ID" value="XM_015426713.1"/>
</dbReference>
<evidence type="ECO:0000256" key="8">
    <source>
        <dbReference type="ARBA" id="ARBA00022723"/>
    </source>
</evidence>
<evidence type="ECO:0000313" key="17">
    <source>
        <dbReference type="RefSeq" id="XP_015282199.1"/>
    </source>
</evidence>
<feature type="compositionally biased region" description="Basic and acidic residues" evidence="15">
    <location>
        <begin position="1"/>
        <end position="11"/>
    </location>
</feature>
<dbReference type="EC" id="2.5.1.18" evidence="4"/>
<evidence type="ECO:0000256" key="11">
    <source>
        <dbReference type="ARBA" id="ARBA00035808"/>
    </source>
</evidence>
<evidence type="ECO:0000256" key="14">
    <source>
        <dbReference type="ARBA" id="ARBA00047960"/>
    </source>
</evidence>
<dbReference type="GeneID" id="107123463"/>
<keyword evidence="9" id="KW-0862">Zinc</keyword>
<evidence type="ECO:0000256" key="4">
    <source>
        <dbReference type="ARBA" id="ARBA00012452"/>
    </source>
</evidence>
<dbReference type="Pfam" id="PF05147">
    <property type="entry name" value="LANC_like"/>
    <property type="match status" value="1"/>
</dbReference>
<keyword evidence="6" id="KW-0963">Cytoplasm</keyword>
<comment type="catalytic activity">
    <reaction evidence="11">
        <text>1-chloro-2,4-dinitrobenzene + glutathione = 2,4-dinitrophenyl-S-glutathione + chloride + H(+)</text>
        <dbReference type="Rhea" id="RHEA:51220"/>
        <dbReference type="ChEBI" id="CHEBI:15378"/>
        <dbReference type="ChEBI" id="CHEBI:17996"/>
        <dbReference type="ChEBI" id="CHEBI:34718"/>
        <dbReference type="ChEBI" id="CHEBI:57925"/>
        <dbReference type="ChEBI" id="CHEBI:133977"/>
        <dbReference type="EC" id="2.5.1.18"/>
    </reaction>
</comment>
<dbReference type="PRINTS" id="PR01950">
    <property type="entry name" value="LANCSUPER"/>
</dbReference>
<proteinExistence type="inferred from homology"/>
<dbReference type="PRINTS" id="PR01951">
    <property type="entry name" value="LANCEUKARYTE"/>
</dbReference>
<dbReference type="CDD" id="cd04794">
    <property type="entry name" value="euk_LANCL"/>
    <property type="match status" value="1"/>
</dbReference>